<sequence>MASRLEMRQSAMAACELLRTRFPGRIAFPADTNYRTELEKSWSSNCWLPAACFVRPPDAKGVAHVLRVVKKTGSKFAVRSGGHNMNPGFSSMGGYGIVLDLQDLNSLHLDGEKTLQVGAGNTWGAVNRFLHESGLSAVGGRQNNVGVSGYLLGGGMSAFPGLYGLASDNVRNYEVVLADGTIVNANAHQNVDLYHSLKGGGSNFGVVTRFDIATYRIETRSTVAEYSLAGYEEVLRTTLEAQEAMEKDPKIGMFTSVSPVSIVVGLFYADATAERPQAFEAFLNLKSLVQVVVPTITGTIKTLVDAIGPLSPPARRLVSTITTKLSHDFYMDVHQLWLDTKKEYPEIGNLSYNIQPMPSMTARIGEDKSGNLLGLQQVAQTWWSLVAEWSEPVDDVRAAQGLDFLQQGIVRLAEKHDRSLEFLFMNDAKFSQNVLGSYGWESVAKLKNTAAKYDPEGFFQSQQNDGFLLRKV</sequence>
<dbReference type="InterPro" id="IPR016166">
    <property type="entry name" value="FAD-bd_PCMH"/>
</dbReference>
<evidence type="ECO:0000259" key="5">
    <source>
        <dbReference type="PROSITE" id="PS51387"/>
    </source>
</evidence>
<keyword evidence="2" id="KW-0285">Flavoprotein</keyword>
<comment type="caution">
    <text evidence="6">The sequence shown here is derived from an EMBL/GenBank/DDBJ whole genome shotgun (WGS) entry which is preliminary data.</text>
</comment>
<organism evidence="6 7">
    <name type="scientific">Xylaria arbuscula</name>
    <dbReference type="NCBI Taxonomy" id="114810"/>
    <lineage>
        <taxon>Eukaryota</taxon>
        <taxon>Fungi</taxon>
        <taxon>Dikarya</taxon>
        <taxon>Ascomycota</taxon>
        <taxon>Pezizomycotina</taxon>
        <taxon>Sordariomycetes</taxon>
        <taxon>Xylariomycetidae</taxon>
        <taxon>Xylariales</taxon>
        <taxon>Xylariaceae</taxon>
        <taxon>Xylaria</taxon>
    </lineage>
</organism>
<keyword evidence="3" id="KW-0274">FAD</keyword>
<dbReference type="SUPFAM" id="SSF56176">
    <property type="entry name" value="FAD-binding/transporter-associated domain-like"/>
    <property type="match status" value="1"/>
</dbReference>
<evidence type="ECO:0000313" key="6">
    <source>
        <dbReference type="EMBL" id="KAJ3554311.1"/>
    </source>
</evidence>
<evidence type="ECO:0000256" key="3">
    <source>
        <dbReference type="ARBA" id="ARBA00022827"/>
    </source>
</evidence>
<dbReference type="GO" id="GO:0071949">
    <property type="term" value="F:FAD binding"/>
    <property type="evidence" value="ECO:0007669"/>
    <property type="project" value="InterPro"/>
</dbReference>
<dbReference type="GO" id="GO:0016491">
    <property type="term" value="F:oxidoreductase activity"/>
    <property type="evidence" value="ECO:0007669"/>
    <property type="project" value="UniProtKB-KW"/>
</dbReference>
<evidence type="ECO:0000313" key="7">
    <source>
        <dbReference type="Proteomes" id="UP001148614"/>
    </source>
</evidence>
<dbReference type="InterPro" id="IPR016169">
    <property type="entry name" value="FAD-bd_PCMH_sub2"/>
</dbReference>
<dbReference type="PANTHER" id="PTHR42973">
    <property type="entry name" value="BINDING OXIDOREDUCTASE, PUTATIVE (AFU_ORTHOLOGUE AFUA_1G17690)-RELATED"/>
    <property type="match status" value="1"/>
</dbReference>
<gene>
    <name evidence="6" type="ORF">NPX13_g10647</name>
</gene>
<dbReference type="Proteomes" id="UP001148614">
    <property type="component" value="Unassembled WGS sequence"/>
</dbReference>
<dbReference type="InterPro" id="IPR006094">
    <property type="entry name" value="Oxid_FAD_bind_N"/>
</dbReference>
<evidence type="ECO:0000256" key="2">
    <source>
        <dbReference type="ARBA" id="ARBA00022630"/>
    </source>
</evidence>
<dbReference type="VEuPathDB" id="FungiDB:F4678DRAFT_434412"/>
<keyword evidence="7" id="KW-1185">Reference proteome</keyword>
<protein>
    <recommendedName>
        <fullName evidence="5">FAD-binding PCMH-type domain-containing protein</fullName>
    </recommendedName>
</protein>
<dbReference type="AlphaFoldDB" id="A0A9W8N464"/>
<feature type="domain" description="FAD-binding PCMH-type" evidence="5">
    <location>
        <begin position="46"/>
        <end position="217"/>
    </location>
</feature>
<dbReference type="Gene3D" id="3.30.465.10">
    <property type="match status" value="1"/>
</dbReference>
<dbReference type="Pfam" id="PF01565">
    <property type="entry name" value="FAD_binding_4"/>
    <property type="match status" value="1"/>
</dbReference>
<dbReference type="PANTHER" id="PTHR42973:SF54">
    <property type="entry name" value="FAD-BINDING PCMH-TYPE DOMAIN-CONTAINING PROTEIN"/>
    <property type="match status" value="1"/>
</dbReference>
<proteinExistence type="inferred from homology"/>
<reference evidence="6" key="1">
    <citation type="submission" date="2022-07" db="EMBL/GenBank/DDBJ databases">
        <title>Genome Sequence of Xylaria arbuscula.</title>
        <authorList>
            <person name="Buettner E."/>
        </authorList>
    </citation>
    <scope>NUCLEOTIDE SEQUENCE</scope>
    <source>
        <strain evidence="6">VT107</strain>
    </source>
</reference>
<accession>A0A9W8N464</accession>
<evidence type="ECO:0000256" key="1">
    <source>
        <dbReference type="ARBA" id="ARBA00005466"/>
    </source>
</evidence>
<comment type="similarity">
    <text evidence="1">Belongs to the oxygen-dependent FAD-linked oxidoreductase family.</text>
</comment>
<evidence type="ECO:0000256" key="4">
    <source>
        <dbReference type="ARBA" id="ARBA00023002"/>
    </source>
</evidence>
<dbReference type="InterPro" id="IPR050416">
    <property type="entry name" value="FAD-linked_Oxidoreductase"/>
</dbReference>
<dbReference type="InterPro" id="IPR036318">
    <property type="entry name" value="FAD-bd_PCMH-like_sf"/>
</dbReference>
<dbReference type="EMBL" id="JANPWZ010003098">
    <property type="protein sequence ID" value="KAJ3554311.1"/>
    <property type="molecule type" value="Genomic_DNA"/>
</dbReference>
<dbReference type="PROSITE" id="PS51387">
    <property type="entry name" value="FAD_PCMH"/>
    <property type="match status" value="1"/>
</dbReference>
<name>A0A9W8N464_9PEZI</name>
<keyword evidence="4" id="KW-0560">Oxidoreductase</keyword>